<evidence type="ECO:0000256" key="2">
    <source>
        <dbReference type="ARBA" id="ARBA00023002"/>
    </source>
</evidence>
<dbReference type="RefSeq" id="WP_069032448.1">
    <property type="nucleotide sequence ID" value="NZ_MDKC01000002.1"/>
</dbReference>
<dbReference type="Gene3D" id="3.40.50.720">
    <property type="entry name" value="NAD(P)-binding Rossmann-like Domain"/>
    <property type="match status" value="1"/>
</dbReference>
<comment type="caution">
    <text evidence="4">The sequence shown here is derived from an EMBL/GenBank/DDBJ whole genome shotgun (WGS) entry which is preliminary data.</text>
</comment>
<evidence type="ECO:0000259" key="3">
    <source>
        <dbReference type="SMART" id="SM00829"/>
    </source>
</evidence>
<dbReference type="InterPro" id="IPR020843">
    <property type="entry name" value="ER"/>
</dbReference>
<keyword evidence="1" id="KW-0521">NADP</keyword>
<evidence type="ECO:0000256" key="1">
    <source>
        <dbReference type="ARBA" id="ARBA00022857"/>
    </source>
</evidence>
<name>A0ABX2ZXT9_9BACI</name>
<dbReference type="Proteomes" id="UP000094580">
    <property type="component" value="Unassembled WGS sequence"/>
</dbReference>
<dbReference type="SUPFAM" id="SSF50129">
    <property type="entry name" value="GroES-like"/>
    <property type="match status" value="1"/>
</dbReference>
<feature type="domain" description="Enoyl reductase (ER)" evidence="3">
    <location>
        <begin position="7"/>
        <end position="321"/>
    </location>
</feature>
<dbReference type="CDD" id="cd05276">
    <property type="entry name" value="p53_inducible_oxidoreductase"/>
    <property type="match status" value="1"/>
</dbReference>
<reference evidence="4 5" key="1">
    <citation type="submission" date="2016-07" db="EMBL/GenBank/DDBJ databases">
        <authorList>
            <person name="Townsley L."/>
            <person name="Shank E.A."/>
        </authorList>
    </citation>
    <scope>NUCLEOTIDE SEQUENCE [LARGE SCALE GENOMIC DNA]</scope>
    <source>
        <strain evidence="4 5">CH01</strain>
    </source>
</reference>
<proteinExistence type="predicted"/>
<dbReference type="InterPro" id="IPR013154">
    <property type="entry name" value="ADH-like_N"/>
</dbReference>
<keyword evidence="5" id="KW-1185">Reference proteome</keyword>
<accession>A0ABX2ZXT9</accession>
<evidence type="ECO:0000313" key="5">
    <source>
        <dbReference type="Proteomes" id="UP000094580"/>
    </source>
</evidence>
<dbReference type="Gene3D" id="3.90.180.10">
    <property type="entry name" value="Medium-chain alcohol dehydrogenases, catalytic domain"/>
    <property type="match status" value="1"/>
</dbReference>
<keyword evidence="2" id="KW-0560">Oxidoreductase</keyword>
<dbReference type="Pfam" id="PF00107">
    <property type="entry name" value="ADH_zinc_N"/>
    <property type="match status" value="1"/>
</dbReference>
<dbReference type="SMART" id="SM00829">
    <property type="entry name" value="PKS_ER"/>
    <property type="match status" value="1"/>
</dbReference>
<dbReference type="InterPro" id="IPR013149">
    <property type="entry name" value="ADH-like_C"/>
</dbReference>
<dbReference type="PANTHER" id="PTHR48106:SF18">
    <property type="entry name" value="QUINONE OXIDOREDUCTASE PIG3"/>
    <property type="match status" value="1"/>
</dbReference>
<dbReference type="Pfam" id="PF08240">
    <property type="entry name" value="ADH_N"/>
    <property type="match status" value="1"/>
</dbReference>
<dbReference type="InterPro" id="IPR011032">
    <property type="entry name" value="GroES-like_sf"/>
</dbReference>
<gene>
    <name evidence="4" type="ORF">BED47_03525</name>
</gene>
<protein>
    <submittedName>
        <fullName evidence="4">NADPH:quinone oxidoreductase</fullName>
    </submittedName>
</protein>
<evidence type="ECO:0000313" key="4">
    <source>
        <dbReference type="EMBL" id="ODG93372.1"/>
    </source>
</evidence>
<dbReference type="SUPFAM" id="SSF51735">
    <property type="entry name" value="NAD(P)-binding Rossmann-fold domains"/>
    <property type="match status" value="1"/>
</dbReference>
<organism evidence="4 5">
    <name type="scientific">Gottfriedia luciferensis</name>
    <dbReference type="NCBI Taxonomy" id="178774"/>
    <lineage>
        <taxon>Bacteria</taxon>
        <taxon>Bacillati</taxon>
        <taxon>Bacillota</taxon>
        <taxon>Bacilli</taxon>
        <taxon>Bacillales</taxon>
        <taxon>Bacillaceae</taxon>
        <taxon>Gottfriedia</taxon>
    </lineage>
</organism>
<dbReference type="InterPro" id="IPR036291">
    <property type="entry name" value="NAD(P)-bd_dom_sf"/>
</dbReference>
<dbReference type="PANTHER" id="PTHR48106">
    <property type="entry name" value="QUINONE OXIDOREDUCTASE PIG3-RELATED"/>
    <property type="match status" value="1"/>
</dbReference>
<dbReference type="NCBIfam" id="TIGR02824">
    <property type="entry name" value="quinone_pig3"/>
    <property type="match status" value="1"/>
</dbReference>
<sequence length="324" mass="35531">MKAVQIDESKHLFIDDYQMPVLGENELLVKVHATAINRADLLQKHGKYPVPKGASPILGLEMSGIVEQVGSNVTDWKVGDRVCSLLPGGGYAQYVSIPSDLAISIPDHFSFEEAAAIPEVFLTAYLNLFELGRLKENETVLIHAGASGVGTAAIQLAREFGASSIVTAGNEMKLAACTDLGANHVINYKNEDFKTVVEKVTDHVGVDVILDFVGASYFHQNLQSLNSNGRLILIGTMGGVKVNDVNLLPLLTKRISIIGSTLRSQTLEQKIYLTNQFKKYVLPLFTNKKIKPIIDSVYSWQEVNEAHTRMENNLNIGKIVLKID</sequence>
<dbReference type="InterPro" id="IPR014189">
    <property type="entry name" value="Quinone_OxRdtase_PIG3"/>
</dbReference>
<dbReference type="EMBL" id="MDKC01000002">
    <property type="protein sequence ID" value="ODG93372.1"/>
    <property type="molecule type" value="Genomic_DNA"/>
</dbReference>